<sequence length="32" mass="3848">MLLCRSFLRKKRSTTCLAISVYYCIYKSHKPH</sequence>
<evidence type="ECO:0000313" key="1">
    <source>
        <dbReference type="EMBL" id="JAH46038.1"/>
    </source>
</evidence>
<reference evidence="1" key="1">
    <citation type="submission" date="2014-11" db="EMBL/GenBank/DDBJ databases">
        <authorList>
            <person name="Amaro Gonzalez C."/>
        </authorList>
    </citation>
    <scope>NUCLEOTIDE SEQUENCE</scope>
</reference>
<dbReference type="AlphaFoldDB" id="A0A0E9SZU9"/>
<reference evidence="1" key="2">
    <citation type="journal article" date="2015" name="Fish Shellfish Immunol.">
        <title>Early steps in the European eel (Anguilla anguilla)-Vibrio vulnificus interaction in the gills: Role of the RtxA13 toxin.</title>
        <authorList>
            <person name="Callol A."/>
            <person name="Pajuelo D."/>
            <person name="Ebbesson L."/>
            <person name="Teles M."/>
            <person name="MacKenzie S."/>
            <person name="Amaro C."/>
        </authorList>
    </citation>
    <scope>NUCLEOTIDE SEQUENCE</scope>
</reference>
<protein>
    <submittedName>
        <fullName evidence="1">Uncharacterized protein</fullName>
    </submittedName>
</protein>
<dbReference type="EMBL" id="GBXM01062539">
    <property type="protein sequence ID" value="JAH46038.1"/>
    <property type="molecule type" value="Transcribed_RNA"/>
</dbReference>
<organism evidence="1">
    <name type="scientific">Anguilla anguilla</name>
    <name type="common">European freshwater eel</name>
    <name type="synonym">Muraena anguilla</name>
    <dbReference type="NCBI Taxonomy" id="7936"/>
    <lineage>
        <taxon>Eukaryota</taxon>
        <taxon>Metazoa</taxon>
        <taxon>Chordata</taxon>
        <taxon>Craniata</taxon>
        <taxon>Vertebrata</taxon>
        <taxon>Euteleostomi</taxon>
        <taxon>Actinopterygii</taxon>
        <taxon>Neopterygii</taxon>
        <taxon>Teleostei</taxon>
        <taxon>Anguilliformes</taxon>
        <taxon>Anguillidae</taxon>
        <taxon>Anguilla</taxon>
    </lineage>
</organism>
<name>A0A0E9SZU9_ANGAN</name>
<accession>A0A0E9SZU9</accession>
<proteinExistence type="predicted"/>